<comment type="caution">
    <text evidence="7">The sequence shown here is derived from an EMBL/GenBank/DDBJ whole genome shotgun (WGS) entry which is preliminary data.</text>
</comment>
<dbReference type="Gene3D" id="1.10.1070.11">
    <property type="entry name" value="Phosphatidylinositol 3-/4-kinase, catalytic domain"/>
    <property type="match status" value="1"/>
</dbReference>
<evidence type="ECO:0000256" key="3">
    <source>
        <dbReference type="ARBA" id="ARBA00022679"/>
    </source>
</evidence>
<dbReference type="AlphaFoldDB" id="A0A1V9ZS50"/>
<dbReference type="OrthoDB" id="10264149at2759"/>
<comment type="catalytic activity">
    <reaction evidence="1">
        <text>a 1,2-diacyl-sn-glycero-3-phospho-(1D-myo-inositol) + ATP = a 1,2-diacyl-sn-glycero-3-phospho-(1D-myo-inositol 4-phosphate) + ADP + H(+)</text>
        <dbReference type="Rhea" id="RHEA:19877"/>
        <dbReference type="ChEBI" id="CHEBI:15378"/>
        <dbReference type="ChEBI" id="CHEBI:30616"/>
        <dbReference type="ChEBI" id="CHEBI:57880"/>
        <dbReference type="ChEBI" id="CHEBI:58178"/>
        <dbReference type="ChEBI" id="CHEBI:456216"/>
        <dbReference type="EC" id="2.7.1.67"/>
    </reaction>
</comment>
<reference evidence="7 8" key="1">
    <citation type="journal article" date="2014" name="Genome Biol. Evol.">
        <title>The secreted proteins of Achlya hypogyna and Thraustotheca clavata identify the ancestral oomycete secretome and reveal gene acquisitions by horizontal gene transfer.</title>
        <authorList>
            <person name="Misner I."/>
            <person name="Blouin N."/>
            <person name="Leonard G."/>
            <person name="Richards T.A."/>
            <person name="Lane C.E."/>
        </authorList>
    </citation>
    <scope>NUCLEOTIDE SEQUENCE [LARGE SCALE GENOMIC DNA]</scope>
    <source>
        <strain evidence="7 8">ATCC 48635</strain>
    </source>
</reference>
<evidence type="ECO:0000256" key="4">
    <source>
        <dbReference type="ARBA" id="ARBA00022777"/>
    </source>
</evidence>
<dbReference type="GO" id="GO:0005737">
    <property type="term" value="C:cytoplasm"/>
    <property type="evidence" value="ECO:0007669"/>
    <property type="project" value="TreeGrafter"/>
</dbReference>
<evidence type="ECO:0000259" key="6">
    <source>
        <dbReference type="PROSITE" id="PS50290"/>
    </source>
</evidence>
<dbReference type="Gene3D" id="3.30.1010.10">
    <property type="entry name" value="Phosphatidylinositol 3-kinase Catalytic Subunit, Chain A, domain 4"/>
    <property type="match status" value="1"/>
</dbReference>
<dbReference type="SMART" id="SM00146">
    <property type="entry name" value="PI3Kc"/>
    <property type="match status" value="1"/>
</dbReference>
<organism evidence="7 8">
    <name type="scientific">Achlya hypogyna</name>
    <name type="common">Oomycete</name>
    <name type="synonym">Protoachlya hypogyna</name>
    <dbReference type="NCBI Taxonomy" id="1202772"/>
    <lineage>
        <taxon>Eukaryota</taxon>
        <taxon>Sar</taxon>
        <taxon>Stramenopiles</taxon>
        <taxon>Oomycota</taxon>
        <taxon>Saprolegniomycetes</taxon>
        <taxon>Saprolegniales</taxon>
        <taxon>Achlyaceae</taxon>
        <taxon>Achlya</taxon>
    </lineage>
</organism>
<dbReference type="EC" id="2.7.1.67" evidence="2"/>
<dbReference type="STRING" id="1202772.A0A1V9ZS50"/>
<feature type="region of interest" description="Disordered" evidence="5">
    <location>
        <begin position="569"/>
        <end position="589"/>
    </location>
</feature>
<evidence type="ECO:0000256" key="1">
    <source>
        <dbReference type="ARBA" id="ARBA00001686"/>
    </source>
</evidence>
<proteinExistence type="predicted"/>
<keyword evidence="4 7" id="KW-0418">Kinase</keyword>
<dbReference type="GO" id="GO:0004430">
    <property type="term" value="F:1-phosphatidylinositol 4-kinase activity"/>
    <property type="evidence" value="ECO:0007669"/>
    <property type="project" value="UniProtKB-EC"/>
</dbReference>
<evidence type="ECO:0000256" key="2">
    <source>
        <dbReference type="ARBA" id="ARBA00012169"/>
    </source>
</evidence>
<keyword evidence="8" id="KW-1185">Reference proteome</keyword>
<dbReference type="InterPro" id="IPR015433">
    <property type="entry name" value="PI3/4_kinase"/>
</dbReference>
<dbReference type="InterPro" id="IPR000403">
    <property type="entry name" value="PI3/4_kinase_cat_dom"/>
</dbReference>
<feature type="domain" description="PI3K/PI4K catalytic" evidence="6">
    <location>
        <begin position="621"/>
        <end position="897"/>
    </location>
</feature>
<dbReference type="Proteomes" id="UP000243579">
    <property type="component" value="Unassembled WGS sequence"/>
</dbReference>
<dbReference type="PROSITE" id="PS00916">
    <property type="entry name" value="PI3_4_KINASE_2"/>
    <property type="match status" value="1"/>
</dbReference>
<dbReference type="PROSITE" id="PS50290">
    <property type="entry name" value="PI3_4_KINASE_3"/>
    <property type="match status" value="1"/>
</dbReference>
<evidence type="ECO:0000313" key="8">
    <source>
        <dbReference type="Proteomes" id="UP000243579"/>
    </source>
</evidence>
<evidence type="ECO:0000313" key="7">
    <source>
        <dbReference type="EMBL" id="OQS00835.1"/>
    </source>
</evidence>
<sequence>MVSSSSEDAACQPATALNEYAYKGHLSISIVSDSDDADTAVGSVFCWLRRSGTLTWSSPSQQELRNLECQLAFADDKDFLNERFFISTPSGQLVTCGTKSEADRDGWLLALQLVLEKRSTVAMAPAAEAWTSLAARQACADAVLAHFRDWHALIQLLAGDPLGLFKETRHWGRLGATDKGRFRDLATYMDGGAVDACALVVGLYQYAQAPFLFVATLAQLALLVEADLPVFARYWPQVLHWGFTHLHRCQSMAMQVFYVAFVAAVSRRSPVLALQAHWECTAARTDGAKTHDFDACFSAALMQLYASYVGQQASAVTTTMTATVLGPTASDHDAMQLLDQHLHAVRALLAQSRYCLFGAWLGAATDADVDASTAAIDAHCDGQYRFLPPFPDAPTPPQESLDDLRGQIIPGEADDLIDCLDDVLAELAAEAAPAPPPVDVFGNTLHLVQSLVVASQNFKRQFTNGKERKRHLPEVLARLASTLPPHACLPLAIGDDVVKRVVATVATEGTVFSTKARAPTLVYFETTMAVDRSRRHGVVVTPTTDADADAGFLIDAFLALDLSRHRRASVPTRSSSRSQPHSDDSAPPSLVADCPMAVKLLEESPGGRLSTVVVDAKESFEHKKRRLQGESAHGSVASVEWWWLTAGAPGWDLVPVIAKSFDDMRQEVFIMQLMHLFCEAFEGTELLLRPYAIMCCGDDCGLMEVLVDADSLSDVKKAHAGLSLVEIFARRYPTSSALTAAQDLFVRSMAAYSLFSYVLQIKDRHNGNVMLHDDGAIMHIDFGFAFGIAPGGRFSFERAPFKLTEEMVGVMGGRESPGFQRYQRLVGDGLIALQEQSHRILALVAMTSKRSPFPCFQNQTVPALLRRLQDRLCVGMTEPDIRVVALRLIDQSCNSLRTRLYDRYQYHSNGYVS</sequence>
<dbReference type="EMBL" id="JNBR01000021">
    <property type="protein sequence ID" value="OQS00835.1"/>
    <property type="molecule type" value="Genomic_DNA"/>
</dbReference>
<dbReference type="FunFam" id="1.10.1070.11:FF:000016">
    <property type="entry name" value="PIK1p Phosphatidylinositol 4-kinase"/>
    <property type="match status" value="1"/>
</dbReference>
<dbReference type="InterPro" id="IPR036940">
    <property type="entry name" value="PI3/4_kinase_cat_sf"/>
</dbReference>
<evidence type="ECO:0000256" key="5">
    <source>
        <dbReference type="SAM" id="MobiDB-lite"/>
    </source>
</evidence>
<protein>
    <recommendedName>
        <fullName evidence="2">1-phosphatidylinositol 4-kinase</fullName>
        <ecNumber evidence="2">2.7.1.67</ecNumber>
    </recommendedName>
</protein>
<dbReference type="PROSITE" id="PS00915">
    <property type="entry name" value="PI3_4_KINASE_1"/>
    <property type="match status" value="1"/>
</dbReference>
<dbReference type="GO" id="GO:0048015">
    <property type="term" value="P:phosphatidylinositol-mediated signaling"/>
    <property type="evidence" value="ECO:0007669"/>
    <property type="project" value="TreeGrafter"/>
</dbReference>
<gene>
    <name evidence="7" type="ORF">ACHHYP_02217</name>
</gene>
<keyword evidence="3" id="KW-0808">Transferase</keyword>
<accession>A0A1V9ZS50</accession>
<dbReference type="SUPFAM" id="SSF56112">
    <property type="entry name" value="Protein kinase-like (PK-like)"/>
    <property type="match status" value="1"/>
</dbReference>
<name>A0A1V9ZS50_ACHHY</name>
<dbReference type="PANTHER" id="PTHR10048">
    <property type="entry name" value="PHOSPHATIDYLINOSITOL KINASE"/>
    <property type="match status" value="1"/>
</dbReference>
<dbReference type="PANTHER" id="PTHR10048:SF22">
    <property type="entry name" value="PHOSPHATIDYLINOSITOL 4-KINASE BETA"/>
    <property type="match status" value="1"/>
</dbReference>
<dbReference type="Pfam" id="PF00454">
    <property type="entry name" value="PI3_PI4_kinase"/>
    <property type="match status" value="1"/>
</dbReference>
<dbReference type="GO" id="GO:0046854">
    <property type="term" value="P:phosphatidylinositol phosphate biosynthetic process"/>
    <property type="evidence" value="ECO:0007669"/>
    <property type="project" value="InterPro"/>
</dbReference>
<dbReference type="GO" id="GO:0016020">
    <property type="term" value="C:membrane"/>
    <property type="evidence" value="ECO:0007669"/>
    <property type="project" value="TreeGrafter"/>
</dbReference>
<dbReference type="InterPro" id="IPR011009">
    <property type="entry name" value="Kinase-like_dom_sf"/>
</dbReference>
<dbReference type="InterPro" id="IPR018936">
    <property type="entry name" value="PI3/4_kinase_CS"/>
</dbReference>